<evidence type="ECO:0000313" key="10">
    <source>
        <dbReference type="Proteomes" id="UP001139447"/>
    </source>
</evidence>
<reference evidence="9" key="1">
    <citation type="submission" date="2022-03" db="EMBL/GenBank/DDBJ databases">
        <authorList>
            <person name="Woo C.Y."/>
        </authorList>
    </citation>
    <scope>NUCLEOTIDE SEQUENCE</scope>
    <source>
        <strain evidence="9">CYS-02</strain>
    </source>
</reference>
<evidence type="ECO:0000256" key="4">
    <source>
        <dbReference type="ARBA" id="ARBA00022692"/>
    </source>
</evidence>
<feature type="transmembrane region" description="Helical" evidence="8">
    <location>
        <begin position="327"/>
        <end position="345"/>
    </location>
</feature>
<keyword evidence="7" id="KW-0479">Metal-binding</keyword>
<feature type="transmembrane region" description="Helical" evidence="8">
    <location>
        <begin position="47"/>
        <end position="65"/>
    </location>
</feature>
<comment type="cofactor">
    <cofactor evidence="7">
        <name>Mg(2+)</name>
        <dbReference type="ChEBI" id="CHEBI:18420"/>
    </cofactor>
</comment>
<dbReference type="Proteomes" id="UP001139447">
    <property type="component" value="Unassembled WGS sequence"/>
</dbReference>
<dbReference type="GO" id="GO:0071555">
    <property type="term" value="P:cell wall organization"/>
    <property type="evidence" value="ECO:0007669"/>
    <property type="project" value="TreeGrafter"/>
</dbReference>
<evidence type="ECO:0000256" key="8">
    <source>
        <dbReference type="SAM" id="Phobius"/>
    </source>
</evidence>
<keyword evidence="5 8" id="KW-1133">Transmembrane helix</keyword>
<keyword evidence="2" id="KW-1003">Cell membrane</keyword>
<dbReference type="AlphaFoldDB" id="A0A9X1VW37"/>
<dbReference type="CDD" id="cd06912">
    <property type="entry name" value="GT_MraY_like"/>
    <property type="match status" value="1"/>
</dbReference>
<keyword evidence="3" id="KW-0808">Transferase</keyword>
<keyword evidence="4 8" id="KW-0812">Transmembrane</keyword>
<dbReference type="GO" id="GO:0009103">
    <property type="term" value="P:lipopolysaccharide biosynthetic process"/>
    <property type="evidence" value="ECO:0007669"/>
    <property type="project" value="TreeGrafter"/>
</dbReference>
<accession>A0A9X1VW37</accession>
<name>A0A9X1VW37_9BURK</name>
<organism evidence="9 10">
    <name type="scientific">Variovorax terrae</name>
    <dbReference type="NCBI Taxonomy" id="2923278"/>
    <lineage>
        <taxon>Bacteria</taxon>
        <taxon>Pseudomonadati</taxon>
        <taxon>Pseudomonadota</taxon>
        <taxon>Betaproteobacteria</taxon>
        <taxon>Burkholderiales</taxon>
        <taxon>Comamonadaceae</taxon>
        <taxon>Variovorax</taxon>
    </lineage>
</organism>
<evidence type="ECO:0000256" key="6">
    <source>
        <dbReference type="ARBA" id="ARBA00023136"/>
    </source>
</evidence>
<feature type="transmembrane region" description="Helical" evidence="8">
    <location>
        <begin position="185"/>
        <end position="203"/>
    </location>
</feature>
<gene>
    <name evidence="9" type="ORF">MMF98_13970</name>
</gene>
<dbReference type="InterPro" id="IPR000715">
    <property type="entry name" value="Glycosyl_transferase_4"/>
</dbReference>
<evidence type="ECO:0000256" key="2">
    <source>
        <dbReference type="ARBA" id="ARBA00022475"/>
    </source>
</evidence>
<dbReference type="EMBL" id="JALGBI010000001">
    <property type="protein sequence ID" value="MCJ0764319.1"/>
    <property type="molecule type" value="Genomic_DNA"/>
</dbReference>
<evidence type="ECO:0000313" key="9">
    <source>
        <dbReference type="EMBL" id="MCJ0764319.1"/>
    </source>
</evidence>
<feature type="transmembrane region" description="Helical" evidence="8">
    <location>
        <begin position="301"/>
        <end position="321"/>
    </location>
</feature>
<evidence type="ECO:0000256" key="5">
    <source>
        <dbReference type="ARBA" id="ARBA00022989"/>
    </source>
</evidence>
<feature type="binding site" evidence="7">
    <location>
        <position position="154"/>
    </location>
    <ligand>
        <name>Mg(2+)</name>
        <dbReference type="ChEBI" id="CHEBI:18420"/>
    </ligand>
</feature>
<protein>
    <submittedName>
        <fullName evidence="9">Glycosyltransferase</fullName>
    </submittedName>
</protein>
<dbReference type="PANTHER" id="PTHR22926:SF3">
    <property type="entry name" value="UNDECAPRENYL-PHOSPHATE ALPHA-N-ACETYLGLUCOSAMINYL 1-PHOSPHATE TRANSFERASE"/>
    <property type="match status" value="1"/>
</dbReference>
<evidence type="ECO:0000256" key="7">
    <source>
        <dbReference type="PIRSR" id="PIRSR600715-1"/>
    </source>
</evidence>
<feature type="transmembrane region" description="Helical" evidence="8">
    <location>
        <begin position="238"/>
        <end position="258"/>
    </location>
</feature>
<feature type="transmembrane region" description="Helical" evidence="8">
    <location>
        <begin position="101"/>
        <end position="119"/>
    </location>
</feature>
<comment type="caution">
    <text evidence="9">The sequence shown here is derived from an EMBL/GenBank/DDBJ whole genome shotgun (WGS) entry which is preliminary data.</text>
</comment>
<proteinExistence type="predicted"/>
<keyword evidence="10" id="KW-1185">Reference proteome</keyword>
<feature type="transmembrane region" description="Helical" evidence="8">
    <location>
        <begin position="215"/>
        <end position="232"/>
    </location>
</feature>
<dbReference type="GO" id="GO:0044038">
    <property type="term" value="P:cell wall macromolecule biosynthetic process"/>
    <property type="evidence" value="ECO:0007669"/>
    <property type="project" value="TreeGrafter"/>
</dbReference>
<evidence type="ECO:0000256" key="3">
    <source>
        <dbReference type="ARBA" id="ARBA00022679"/>
    </source>
</evidence>
<dbReference type="GO" id="GO:0005886">
    <property type="term" value="C:plasma membrane"/>
    <property type="evidence" value="ECO:0007669"/>
    <property type="project" value="UniProtKB-SubCell"/>
</dbReference>
<feature type="binding site" evidence="7">
    <location>
        <position position="214"/>
    </location>
    <ligand>
        <name>Mg(2+)</name>
        <dbReference type="ChEBI" id="CHEBI:18420"/>
    </ligand>
</feature>
<feature type="transmembrane region" description="Helical" evidence="8">
    <location>
        <begin position="159"/>
        <end position="179"/>
    </location>
</feature>
<dbReference type="GO" id="GO:0016780">
    <property type="term" value="F:phosphotransferase activity, for other substituted phosphate groups"/>
    <property type="evidence" value="ECO:0007669"/>
    <property type="project" value="InterPro"/>
</dbReference>
<dbReference type="RefSeq" id="WP_243306927.1">
    <property type="nucleotide sequence ID" value="NZ_JALGBI010000001.1"/>
</dbReference>
<evidence type="ECO:0000256" key="1">
    <source>
        <dbReference type="ARBA" id="ARBA00004651"/>
    </source>
</evidence>
<dbReference type="PANTHER" id="PTHR22926">
    <property type="entry name" value="PHOSPHO-N-ACETYLMURAMOYL-PENTAPEPTIDE-TRANSFERASE"/>
    <property type="match status" value="1"/>
</dbReference>
<dbReference type="Pfam" id="PF00953">
    <property type="entry name" value="Glycos_transf_4"/>
    <property type="match status" value="1"/>
</dbReference>
<feature type="transmembrane region" description="Helical" evidence="8">
    <location>
        <begin position="6"/>
        <end position="26"/>
    </location>
</feature>
<sequence>MSLSFFFYAFAGAFLTSLILVLTQRWHGHYSMDSNFGVQKLHTAPTPRIGGVGIMVGLLAAYCLATPAVEAILHPMLVAGLPAFAAGLYEDLTKKVGVLPRLLATMCSGVLAWAITGVAMRNTGLSGVDALLAFTPLAVLFTAFAVGGVANAVNIIDGFNGLAAGAVAIMLAALGLIALQVDDTALATVAFAAAAVSLGFGAVNWPFGKIFLGDGGAYLLGFILAWLAVLLPMRHPEINAWTTLLVCAYPVIEVMFSVRRRMRRKGHHPGEPDRAHLHHFLHRRIVCLAFPKLDRVLQNGLTSPLAWLCAALPSAWAIVFFDNTPALITGACLAAFSYAALYARLTQFRWCFAPHTMASPGSKTASNTSN</sequence>
<dbReference type="GO" id="GO:0046872">
    <property type="term" value="F:metal ion binding"/>
    <property type="evidence" value="ECO:0007669"/>
    <property type="project" value="UniProtKB-KW"/>
</dbReference>
<keyword evidence="6 8" id="KW-0472">Membrane</keyword>
<keyword evidence="7" id="KW-0460">Magnesium</keyword>
<feature type="transmembrane region" description="Helical" evidence="8">
    <location>
        <begin position="71"/>
        <end position="89"/>
    </location>
</feature>
<feature type="transmembrane region" description="Helical" evidence="8">
    <location>
        <begin position="131"/>
        <end position="152"/>
    </location>
</feature>
<comment type="subcellular location">
    <subcellularLocation>
        <location evidence="1">Cell membrane</location>
        <topology evidence="1">Multi-pass membrane protein</topology>
    </subcellularLocation>
</comment>